<sequence>MSSMEAQLSGSETCSAHPVIAAASSGAGPKQKRRLQRI</sequence>
<dbReference type="EMBL" id="OOFM01000005">
    <property type="protein sequence ID" value="SPL65512.1"/>
    <property type="molecule type" value="Genomic_DNA"/>
</dbReference>
<protein>
    <submittedName>
        <fullName evidence="1">Uncharacterized protein</fullName>
    </submittedName>
</protein>
<reference evidence="2" key="1">
    <citation type="submission" date="2017-12" db="EMBL/GenBank/DDBJ databases">
        <authorList>
            <person name="Diaz M."/>
        </authorList>
    </citation>
    <scope>NUCLEOTIDE SEQUENCE [LARGE SCALE GENOMIC DNA]</scope>
    <source>
        <strain evidence="2">FI11154</strain>
    </source>
</reference>
<proteinExistence type="predicted"/>
<organism evidence="1 2">
    <name type="scientific">Ochrobactrum soli</name>
    <dbReference type="NCBI Taxonomy" id="2448455"/>
    <lineage>
        <taxon>Bacteria</taxon>
        <taxon>Pseudomonadati</taxon>
        <taxon>Pseudomonadota</taxon>
        <taxon>Alphaproteobacteria</taxon>
        <taxon>Hyphomicrobiales</taxon>
        <taxon>Brucellaceae</taxon>
        <taxon>Brucella/Ochrobactrum group</taxon>
        <taxon>Ochrobactrum</taxon>
    </lineage>
</organism>
<accession>A0A2P9HN40</accession>
<name>A0A2P9HN40_9HYPH</name>
<dbReference type="AlphaFoldDB" id="A0A2P9HN40"/>
<dbReference type="Proteomes" id="UP000246073">
    <property type="component" value="Unassembled WGS sequence"/>
</dbReference>
<evidence type="ECO:0000313" key="1">
    <source>
        <dbReference type="EMBL" id="SPL65512.1"/>
    </source>
</evidence>
<gene>
    <name evidence="1" type="ORF">OHAE_1379</name>
</gene>
<evidence type="ECO:0000313" key="2">
    <source>
        <dbReference type="Proteomes" id="UP000246073"/>
    </source>
</evidence>